<feature type="transmembrane region" description="Helical" evidence="1">
    <location>
        <begin position="64"/>
        <end position="85"/>
    </location>
</feature>
<dbReference type="Proteomes" id="UP000005952">
    <property type="component" value="Chromosome"/>
</dbReference>
<proteinExistence type="predicted"/>
<evidence type="ECO:0000313" key="2">
    <source>
        <dbReference type="EMBL" id="AGK59526.1"/>
    </source>
</evidence>
<keyword evidence="1" id="KW-1133">Transmembrane helix</keyword>
<evidence type="ECO:0000313" key="3">
    <source>
        <dbReference type="Proteomes" id="UP000005952"/>
    </source>
</evidence>
<dbReference type="EMBL" id="CP005587">
    <property type="protein sequence ID" value="AGK59526.1"/>
    <property type="molecule type" value="Genomic_DNA"/>
</dbReference>
<sequence length="96" mass="10891">MLAYRQKDYSVSIFKQAFGVVLGAIILVLVILLWGIATREMTLYIERAWCWTTAGRSECAIRGAWTFLLWCVTGVANILIVGWALDRIGARFNHQL</sequence>
<organism evidence="2 3">
    <name type="scientific">Hyphomicrobium denitrificans 1NES1</name>
    <dbReference type="NCBI Taxonomy" id="670307"/>
    <lineage>
        <taxon>Bacteria</taxon>
        <taxon>Pseudomonadati</taxon>
        <taxon>Pseudomonadota</taxon>
        <taxon>Alphaproteobacteria</taxon>
        <taxon>Hyphomicrobiales</taxon>
        <taxon>Hyphomicrobiaceae</taxon>
        <taxon>Hyphomicrobium</taxon>
    </lineage>
</organism>
<accession>N0BGJ4</accession>
<evidence type="ECO:0008006" key="4">
    <source>
        <dbReference type="Google" id="ProtNLM"/>
    </source>
</evidence>
<evidence type="ECO:0000256" key="1">
    <source>
        <dbReference type="SAM" id="Phobius"/>
    </source>
</evidence>
<protein>
    <recommendedName>
        <fullName evidence="4">Transmembrane protein</fullName>
    </recommendedName>
</protein>
<keyword evidence="1" id="KW-0472">Membrane</keyword>
<keyword evidence="3" id="KW-1185">Reference proteome</keyword>
<dbReference type="HOGENOM" id="CLU_2355910_0_0_5"/>
<dbReference type="KEGG" id="hdt:HYPDE_39283"/>
<gene>
    <name evidence="2" type="ORF">HYPDE_39283</name>
</gene>
<feature type="transmembrane region" description="Helical" evidence="1">
    <location>
        <begin position="12"/>
        <end position="37"/>
    </location>
</feature>
<reference evidence="2 3" key="1">
    <citation type="journal article" date="2013" name="Genome Announc.">
        <title>Genome sequences for three denitrifying bacterial strains isolated from a uranium- and nitrate-contaminated subsurface environment.</title>
        <authorList>
            <person name="Venkatramanan R."/>
            <person name="Prakash O."/>
            <person name="Woyke T."/>
            <person name="Chain P."/>
            <person name="Goodwin L.A."/>
            <person name="Watson D."/>
            <person name="Brooks S."/>
            <person name="Kostka J.E."/>
            <person name="Green S.J."/>
        </authorList>
    </citation>
    <scope>NUCLEOTIDE SEQUENCE [LARGE SCALE GENOMIC DNA]</scope>
    <source>
        <strain evidence="2 3">1NES1</strain>
    </source>
</reference>
<keyword evidence="1" id="KW-0812">Transmembrane</keyword>
<dbReference type="STRING" id="670307.HYPDE_39283"/>
<name>N0BGJ4_9HYPH</name>
<dbReference type="AlphaFoldDB" id="N0BGJ4"/>